<evidence type="ECO:0000313" key="3">
    <source>
        <dbReference type="Proteomes" id="UP000027456"/>
    </source>
</evidence>
<protein>
    <submittedName>
        <fullName evidence="2">Uncharacterized protein</fullName>
    </submittedName>
</protein>
<evidence type="ECO:0000256" key="1">
    <source>
        <dbReference type="SAM" id="MobiDB-lite"/>
    </source>
</evidence>
<gene>
    <name evidence="2" type="ORF">V565_274510</name>
</gene>
<feature type="compositionally biased region" description="Polar residues" evidence="1">
    <location>
        <begin position="44"/>
        <end position="55"/>
    </location>
</feature>
<feature type="region of interest" description="Disordered" evidence="1">
    <location>
        <begin position="113"/>
        <end position="180"/>
    </location>
</feature>
<organism evidence="2 3">
    <name type="scientific">Rhizoctonia solani 123E</name>
    <dbReference type="NCBI Taxonomy" id="1423351"/>
    <lineage>
        <taxon>Eukaryota</taxon>
        <taxon>Fungi</taxon>
        <taxon>Dikarya</taxon>
        <taxon>Basidiomycota</taxon>
        <taxon>Agaricomycotina</taxon>
        <taxon>Agaricomycetes</taxon>
        <taxon>Cantharellales</taxon>
        <taxon>Ceratobasidiaceae</taxon>
        <taxon>Rhizoctonia</taxon>
    </lineage>
</organism>
<feature type="non-terminal residue" evidence="2">
    <location>
        <position position="180"/>
    </location>
</feature>
<feature type="compositionally biased region" description="Polar residues" evidence="1">
    <location>
        <begin position="63"/>
        <end position="76"/>
    </location>
</feature>
<feature type="compositionally biased region" description="Acidic residues" evidence="1">
    <location>
        <begin position="14"/>
        <end position="23"/>
    </location>
</feature>
<dbReference type="HOGENOM" id="CLU_1499857_0_0_1"/>
<comment type="caution">
    <text evidence="2">The sequence shown here is derived from an EMBL/GenBank/DDBJ whole genome shotgun (WGS) entry which is preliminary data.</text>
</comment>
<keyword evidence="3" id="KW-1185">Reference proteome</keyword>
<feature type="compositionally biased region" description="Low complexity" evidence="1">
    <location>
        <begin position="113"/>
        <end position="126"/>
    </location>
</feature>
<sequence>MSGLKRKLGANGVEETESSDPEDSVGRAPPKKPYKPFTLGLRINPSSSAQHSTRPASGGQPKTGPTTSVTPTSRNISAVGIKPTQKGAGTETGKSKNNSCSRNAAQYSAGLISSSASGLGSSSSSGWFPHGSMNGSPCSGGSTGPCGKKSSQNSSPSSSSSSSIGPSRSSSTAKSGNCQR</sequence>
<feature type="region of interest" description="Disordered" evidence="1">
    <location>
        <begin position="1"/>
        <end position="101"/>
    </location>
</feature>
<accession>A0A074RE72</accession>
<dbReference type="AlphaFoldDB" id="A0A074RE72"/>
<dbReference type="Proteomes" id="UP000027456">
    <property type="component" value="Unassembled WGS sequence"/>
</dbReference>
<feature type="compositionally biased region" description="Low complexity" evidence="1">
    <location>
        <begin position="135"/>
        <end position="171"/>
    </location>
</feature>
<name>A0A074RE72_9AGAM</name>
<dbReference type="EMBL" id="AZST01001818">
    <property type="protein sequence ID" value="KEP45436.1"/>
    <property type="molecule type" value="Genomic_DNA"/>
</dbReference>
<proteinExistence type="predicted"/>
<evidence type="ECO:0000313" key="2">
    <source>
        <dbReference type="EMBL" id="KEP45436.1"/>
    </source>
</evidence>
<reference evidence="2 3" key="1">
    <citation type="submission" date="2013-12" db="EMBL/GenBank/DDBJ databases">
        <authorList>
            <person name="Cubeta M."/>
            <person name="Pakala S."/>
            <person name="Fedorova N."/>
            <person name="Thomas E."/>
            <person name="Dean R."/>
            <person name="Jabaji S."/>
            <person name="Neate S."/>
            <person name="Toda T."/>
            <person name="Tavantzis S."/>
            <person name="Vilgalys R."/>
            <person name="Bharathan N."/>
            <person name="Pakala S."/>
            <person name="Losada L.S."/>
            <person name="Zafar N."/>
            <person name="Nierman W."/>
        </authorList>
    </citation>
    <scope>NUCLEOTIDE SEQUENCE [LARGE SCALE GENOMIC DNA]</scope>
    <source>
        <strain evidence="2 3">123E</strain>
    </source>
</reference>
<dbReference type="OrthoDB" id="10514697at2759"/>